<dbReference type="RefSeq" id="WP_073169240.1">
    <property type="nucleotide sequence ID" value="NZ_FRDA01000010.1"/>
</dbReference>
<evidence type="ECO:0000256" key="2">
    <source>
        <dbReference type="HAMAP-Rule" id="MF_02087"/>
    </source>
</evidence>
<evidence type="ECO:0000313" key="7">
    <source>
        <dbReference type="Proteomes" id="UP000183983"/>
    </source>
</evidence>
<evidence type="ECO:0000313" key="6">
    <source>
        <dbReference type="EMBL" id="SHN16313.1"/>
    </source>
</evidence>
<reference evidence="6 7" key="1">
    <citation type="submission" date="2016-11" db="EMBL/GenBank/DDBJ databases">
        <authorList>
            <person name="Jaros S."/>
            <person name="Januszkiewicz K."/>
            <person name="Wedrychowicz H."/>
        </authorList>
    </citation>
    <scope>NUCLEOTIDE SEQUENCE [LARGE SCALE GENOMIC DNA]</scope>
    <source>
        <strain evidence="6 7">LMG 26898</strain>
    </source>
</reference>
<dbReference type="NCBIfam" id="TIGR00044">
    <property type="entry name" value="YggS family pyridoxal phosphate-dependent enzyme"/>
    <property type="match status" value="1"/>
</dbReference>
<dbReference type="GO" id="GO:0030170">
    <property type="term" value="F:pyridoxal phosphate binding"/>
    <property type="evidence" value="ECO:0007669"/>
    <property type="project" value="UniProtKB-UniRule"/>
</dbReference>
<dbReference type="Gene3D" id="3.20.20.10">
    <property type="entry name" value="Alanine racemase"/>
    <property type="match status" value="1"/>
</dbReference>
<sequence>MSTIASNISTLEQRIRTATLAARRDPASVGLLAVSKTKPSSDLREAYAAGLRDFGENYLQEALSKQSELADLPLCWHFIGPIQSNKTRAIAEHFAWVHSVDRLKIAQRLSEQRPEGLEPLNICIQVNVSGEASKSGCTPEDLPALASAISALPRLKLRGLMAIPEPTEDRDEQEAAFAAVRTLQEQLGLPLDTLSMGMSHDLEAAIAQGATWVRVGTALFGARDYGQT</sequence>
<evidence type="ECO:0000256" key="3">
    <source>
        <dbReference type="PIRSR" id="PIRSR004848-1"/>
    </source>
</evidence>
<dbReference type="STRING" id="1190415.SAMN05216593_110188"/>
<feature type="domain" description="Alanine racemase N-terminal" evidence="5">
    <location>
        <begin position="26"/>
        <end position="223"/>
    </location>
</feature>
<name>A0A1M7PGZ1_9PSED</name>
<dbReference type="PROSITE" id="PS01211">
    <property type="entry name" value="UPF0001"/>
    <property type="match status" value="1"/>
</dbReference>
<evidence type="ECO:0000256" key="1">
    <source>
        <dbReference type="ARBA" id="ARBA00022898"/>
    </source>
</evidence>
<dbReference type="PIRSF" id="PIRSF004848">
    <property type="entry name" value="YBL036c_PLPDEIII"/>
    <property type="match status" value="1"/>
</dbReference>
<organism evidence="6 7">
    <name type="scientific">Pseudomonas asturiensis</name>
    <dbReference type="NCBI Taxonomy" id="1190415"/>
    <lineage>
        <taxon>Bacteria</taxon>
        <taxon>Pseudomonadati</taxon>
        <taxon>Pseudomonadota</taxon>
        <taxon>Gammaproteobacteria</taxon>
        <taxon>Pseudomonadales</taxon>
        <taxon>Pseudomonadaceae</taxon>
        <taxon>Pseudomonas</taxon>
    </lineage>
</organism>
<comment type="similarity">
    <text evidence="2 4">Belongs to the pyridoxal phosphate-binding protein YggS/PROSC family.</text>
</comment>
<comment type="function">
    <text evidence="2">Pyridoxal 5'-phosphate (PLP)-binding protein, which is involved in PLP homeostasis.</text>
</comment>
<evidence type="ECO:0000256" key="4">
    <source>
        <dbReference type="RuleBase" id="RU004514"/>
    </source>
</evidence>
<dbReference type="CDD" id="cd06824">
    <property type="entry name" value="PLPDE_III_Yggs_like"/>
    <property type="match status" value="1"/>
</dbReference>
<dbReference type="Proteomes" id="UP000183983">
    <property type="component" value="Unassembled WGS sequence"/>
</dbReference>
<dbReference type="Pfam" id="PF01168">
    <property type="entry name" value="Ala_racemase_N"/>
    <property type="match status" value="1"/>
</dbReference>
<dbReference type="EMBL" id="FRDA01000010">
    <property type="protein sequence ID" value="SHN16313.1"/>
    <property type="molecule type" value="Genomic_DNA"/>
</dbReference>
<dbReference type="PANTHER" id="PTHR10146:SF14">
    <property type="entry name" value="PYRIDOXAL PHOSPHATE HOMEOSTASIS PROTEIN"/>
    <property type="match status" value="1"/>
</dbReference>
<dbReference type="InterPro" id="IPR029066">
    <property type="entry name" value="PLP-binding_barrel"/>
</dbReference>
<dbReference type="SUPFAM" id="SSF51419">
    <property type="entry name" value="PLP-binding barrel"/>
    <property type="match status" value="1"/>
</dbReference>
<dbReference type="FunFam" id="3.20.20.10:FF:000018">
    <property type="entry name" value="Pyridoxal phosphate homeostasis protein"/>
    <property type="match status" value="1"/>
</dbReference>
<protein>
    <recommendedName>
        <fullName evidence="2">Pyridoxal phosphate homeostasis protein</fullName>
        <shortName evidence="2">PLP homeostasis protein</shortName>
    </recommendedName>
</protein>
<dbReference type="InterPro" id="IPR011078">
    <property type="entry name" value="PyrdxlP_homeostasis"/>
</dbReference>
<dbReference type="InterPro" id="IPR001608">
    <property type="entry name" value="Ala_racemase_N"/>
</dbReference>
<evidence type="ECO:0000259" key="5">
    <source>
        <dbReference type="Pfam" id="PF01168"/>
    </source>
</evidence>
<keyword evidence="1 2" id="KW-0663">Pyridoxal phosphate</keyword>
<dbReference type="HAMAP" id="MF_02087">
    <property type="entry name" value="PLP_homeostasis"/>
    <property type="match status" value="1"/>
</dbReference>
<dbReference type="OrthoDB" id="9804072at2"/>
<feature type="modified residue" description="N6-(pyridoxal phosphate)lysine" evidence="2 3">
    <location>
        <position position="36"/>
    </location>
</feature>
<proteinExistence type="inferred from homology"/>
<dbReference type="AlphaFoldDB" id="A0A1M7PGZ1"/>
<comment type="cofactor">
    <cofactor evidence="3">
        <name>pyridoxal 5'-phosphate</name>
        <dbReference type="ChEBI" id="CHEBI:597326"/>
    </cofactor>
</comment>
<gene>
    <name evidence="6" type="ORF">SAMN05216593_110188</name>
</gene>
<accession>A0A1M7PGZ1</accession>
<dbReference type="PANTHER" id="PTHR10146">
    <property type="entry name" value="PROLINE SYNTHETASE CO-TRANSCRIBED BACTERIAL HOMOLOG PROTEIN"/>
    <property type="match status" value="1"/>
</dbReference>